<reference evidence="8 9" key="1">
    <citation type="journal article" date="2014" name="Genome Announc.">
        <title>Draft Genome Sequence of Fervidicella metallireducens Strain AeBT, an Iron-Reducing Thermoanaerobe from the Great Artesian Basin.</title>
        <authorList>
            <person name="Patel B.K."/>
        </authorList>
    </citation>
    <scope>NUCLEOTIDE SEQUENCE [LARGE SCALE GENOMIC DNA]</scope>
    <source>
        <strain evidence="8 9">AeB</strain>
    </source>
</reference>
<dbReference type="InterPro" id="IPR055342">
    <property type="entry name" value="MreC_beta-barrel_core"/>
</dbReference>
<evidence type="ECO:0000256" key="6">
    <source>
        <dbReference type="SAM" id="Coils"/>
    </source>
</evidence>
<dbReference type="AlphaFoldDB" id="A0A017RVN6"/>
<evidence type="ECO:0000256" key="3">
    <source>
        <dbReference type="ARBA" id="ARBA00022960"/>
    </source>
</evidence>
<dbReference type="InterPro" id="IPR042175">
    <property type="entry name" value="Cell/Rod_MreC_2"/>
</dbReference>
<gene>
    <name evidence="8" type="ORF">Q428_07705</name>
</gene>
<organism evidence="8 9">
    <name type="scientific">Fervidicella metallireducens AeB</name>
    <dbReference type="NCBI Taxonomy" id="1403537"/>
    <lineage>
        <taxon>Bacteria</taxon>
        <taxon>Bacillati</taxon>
        <taxon>Bacillota</taxon>
        <taxon>Clostridia</taxon>
        <taxon>Eubacteriales</taxon>
        <taxon>Clostridiaceae</taxon>
        <taxon>Fervidicella</taxon>
    </lineage>
</organism>
<accession>A0A017RVN6</accession>
<evidence type="ECO:0000256" key="5">
    <source>
        <dbReference type="PIRNR" id="PIRNR038471"/>
    </source>
</evidence>
<sequence>MDFLKNKLLTIVLVLCLAFTIFVGVTANRNGNTGLFQNMITTIVTPAQKYAYIAGQRISNIYYFIASITNTRKENIELKKEIEMLNEKIVDYDKLKRENSELSELIRFKNSNINLKSIGANVIGRVGENWFQIILIDVGSVDGVKKGQYVVTGQGLVGRILEVNKTSSKVLTIFDDKINLPARISSTGEDGLINGFSSSNGTEKLCKMNFLPEDTKAKLDDVVVTSDIIVDESDFTVPNILIGKVQKIEEGKSNLEKVAIIKPYVDLSKVQKVMVILK</sequence>
<evidence type="ECO:0000256" key="4">
    <source>
        <dbReference type="ARBA" id="ARBA00032089"/>
    </source>
</evidence>
<dbReference type="RefSeq" id="WP_035379642.1">
    <property type="nucleotide sequence ID" value="NZ_AZQP01000020.1"/>
</dbReference>
<evidence type="ECO:0000313" key="8">
    <source>
        <dbReference type="EMBL" id="EYE88459.1"/>
    </source>
</evidence>
<feature type="coiled-coil region" evidence="6">
    <location>
        <begin position="68"/>
        <end position="112"/>
    </location>
</feature>
<feature type="domain" description="Rod shape-determining protein MreC beta-barrel core" evidence="7">
    <location>
        <begin position="122"/>
        <end position="276"/>
    </location>
</feature>
<dbReference type="STRING" id="1403537.Q428_07705"/>
<keyword evidence="6" id="KW-0175">Coiled coil</keyword>
<comment type="similarity">
    <text evidence="1 5">Belongs to the MreC family.</text>
</comment>
<dbReference type="Gene3D" id="2.40.10.350">
    <property type="entry name" value="Rod shape-determining protein MreC, domain 2"/>
    <property type="match status" value="1"/>
</dbReference>
<proteinExistence type="inferred from homology"/>
<evidence type="ECO:0000259" key="7">
    <source>
        <dbReference type="Pfam" id="PF04085"/>
    </source>
</evidence>
<evidence type="ECO:0000256" key="1">
    <source>
        <dbReference type="ARBA" id="ARBA00009369"/>
    </source>
</evidence>
<dbReference type="Proteomes" id="UP000019681">
    <property type="component" value="Unassembled WGS sequence"/>
</dbReference>
<keyword evidence="3 5" id="KW-0133">Cell shape</keyword>
<dbReference type="PANTHER" id="PTHR34138">
    <property type="entry name" value="CELL SHAPE-DETERMINING PROTEIN MREC"/>
    <property type="match status" value="1"/>
</dbReference>
<dbReference type="NCBIfam" id="TIGR00219">
    <property type="entry name" value="mreC"/>
    <property type="match status" value="1"/>
</dbReference>
<dbReference type="PANTHER" id="PTHR34138:SF1">
    <property type="entry name" value="CELL SHAPE-DETERMINING PROTEIN MREC"/>
    <property type="match status" value="1"/>
</dbReference>
<name>A0A017RVN6_9CLOT</name>
<dbReference type="Gene3D" id="2.40.10.340">
    <property type="entry name" value="Rod shape-determining protein MreC, domain 1"/>
    <property type="match status" value="1"/>
</dbReference>
<dbReference type="PIRSF" id="PIRSF038471">
    <property type="entry name" value="MreC"/>
    <property type="match status" value="1"/>
</dbReference>
<dbReference type="EMBL" id="AZQP01000020">
    <property type="protein sequence ID" value="EYE88459.1"/>
    <property type="molecule type" value="Genomic_DNA"/>
</dbReference>
<dbReference type="InterPro" id="IPR007221">
    <property type="entry name" value="MreC"/>
</dbReference>
<dbReference type="GO" id="GO:0005886">
    <property type="term" value="C:plasma membrane"/>
    <property type="evidence" value="ECO:0007669"/>
    <property type="project" value="TreeGrafter"/>
</dbReference>
<evidence type="ECO:0000313" key="9">
    <source>
        <dbReference type="Proteomes" id="UP000019681"/>
    </source>
</evidence>
<comment type="caution">
    <text evidence="8">The sequence shown here is derived from an EMBL/GenBank/DDBJ whole genome shotgun (WGS) entry which is preliminary data.</text>
</comment>
<comment type="function">
    <text evidence="5">Involved in formation and maintenance of cell shape.</text>
</comment>
<dbReference type="GO" id="GO:0008360">
    <property type="term" value="P:regulation of cell shape"/>
    <property type="evidence" value="ECO:0007669"/>
    <property type="project" value="UniProtKB-KW"/>
</dbReference>
<dbReference type="InterPro" id="IPR042177">
    <property type="entry name" value="Cell/Rod_1"/>
</dbReference>
<protein>
    <recommendedName>
        <fullName evidence="2 5">Cell shape-determining protein MreC</fullName>
    </recommendedName>
    <alternativeName>
        <fullName evidence="4 5">Cell shape protein MreC</fullName>
    </alternativeName>
</protein>
<evidence type="ECO:0000256" key="2">
    <source>
        <dbReference type="ARBA" id="ARBA00013855"/>
    </source>
</evidence>
<dbReference type="OrthoDB" id="9792313at2"/>
<dbReference type="Pfam" id="PF04085">
    <property type="entry name" value="MreC"/>
    <property type="match status" value="1"/>
</dbReference>
<keyword evidence="9" id="KW-1185">Reference proteome</keyword>